<protein>
    <recommendedName>
        <fullName evidence="1">HTH luxR-type domain-containing protein</fullName>
    </recommendedName>
</protein>
<keyword evidence="3" id="KW-1185">Reference proteome</keyword>
<dbReference type="Pfam" id="PF00196">
    <property type="entry name" value="GerE"/>
    <property type="match status" value="1"/>
</dbReference>
<evidence type="ECO:0000259" key="1">
    <source>
        <dbReference type="PROSITE" id="PS50043"/>
    </source>
</evidence>
<dbReference type="AlphaFoldDB" id="A0AA37TAD8"/>
<dbReference type="RefSeq" id="WP_232593531.1">
    <property type="nucleotide sequence ID" value="NZ_BSPD01000087.1"/>
</dbReference>
<organism evidence="2 3">
    <name type="scientific">Marinibactrum halimedae</name>
    <dbReference type="NCBI Taxonomy" id="1444977"/>
    <lineage>
        <taxon>Bacteria</taxon>
        <taxon>Pseudomonadati</taxon>
        <taxon>Pseudomonadota</taxon>
        <taxon>Gammaproteobacteria</taxon>
        <taxon>Cellvibrionales</taxon>
        <taxon>Cellvibrionaceae</taxon>
        <taxon>Marinibactrum</taxon>
    </lineage>
</organism>
<dbReference type="SMART" id="SM00421">
    <property type="entry name" value="HTH_LUXR"/>
    <property type="match status" value="1"/>
</dbReference>
<dbReference type="InterPro" id="IPR016032">
    <property type="entry name" value="Sig_transdc_resp-reg_C-effctor"/>
</dbReference>
<dbReference type="Proteomes" id="UP001156870">
    <property type="component" value="Unassembled WGS sequence"/>
</dbReference>
<sequence>MIAISERQLEAIQHTSQGMQQKEIALRMNCSIKNVKNLLSEARFKMNARNTLEVVAKAAKAGLICFLIASFATDIDSKNIRSRKNLRFRSTKELITG</sequence>
<name>A0AA37TAD8_9GAMM</name>
<dbReference type="Gene3D" id="1.10.10.10">
    <property type="entry name" value="Winged helix-like DNA-binding domain superfamily/Winged helix DNA-binding domain"/>
    <property type="match status" value="1"/>
</dbReference>
<gene>
    <name evidence="2" type="ORF">GCM10007877_34820</name>
</gene>
<dbReference type="EMBL" id="BSPD01000087">
    <property type="protein sequence ID" value="GLS27763.1"/>
    <property type="molecule type" value="Genomic_DNA"/>
</dbReference>
<dbReference type="InterPro" id="IPR036388">
    <property type="entry name" value="WH-like_DNA-bd_sf"/>
</dbReference>
<evidence type="ECO:0000313" key="2">
    <source>
        <dbReference type="EMBL" id="GLS27763.1"/>
    </source>
</evidence>
<comment type="caution">
    <text evidence="2">The sequence shown here is derived from an EMBL/GenBank/DDBJ whole genome shotgun (WGS) entry which is preliminary data.</text>
</comment>
<evidence type="ECO:0000313" key="3">
    <source>
        <dbReference type="Proteomes" id="UP001156870"/>
    </source>
</evidence>
<dbReference type="GO" id="GO:0006355">
    <property type="term" value="P:regulation of DNA-templated transcription"/>
    <property type="evidence" value="ECO:0007669"/>
    <property type="project" value="InterPro"/>
</dbReference>
<dbReference type="GO" id="GO:0003677">
    <property type="term" value="F:DNA binding"/>
    <property type="evidence" value="ECO:0007669"/>
    <property type="project" value="InterPro"/>
</dbReference>
<proteinExistence type="predicted"/>
<feature type="domain" description="HTH luxR-type" evidence="1">
    <location>
        <begin position="1"/>
        <end position="62"/>
    </location>
</feature>
<dbReference type="SUPFAM" id="SSF46894">
    <property type="entry name" value="C-terminal effector domain of the bipartite response regulators"/>
    <property type="match status" value="1"/>
</dbReference>
<reference evidence="2 3" key="1">
    <citation type="journal article" date="2014" name="Int. J. Syst. Evol. Microbiol.">
        <title>Complete genome sequence of Corynebacterium casei LMG S-19264T (=DSM 44701T), isolated from a smear-ripened cheese.</title>
        <authorList>
            <consortium name="US DOE Joint Genome Institute (JGI-PGF)"/>
            <person name="Walter F."/>
            <person name="Albersmeier A."/>
            <person name="Kalinowski J."/>
            <person name="Ruckert C."/>
        </authorList>
    </citation>
    <scope>NUCLEOTIDE SEQUENCE [LARGE SCALE GENOMIC DNA]</scope>
    <source>
        <strain evidence="2 3">NBRC 110095</strain>
    </source>
</reference>
<accession>A0AA37TAD8</accession>
<dbReference type="InterPro" id="IPR000792">
    <property type="entry name" value="Tscrpt_reg_LuxR_C"/>
</dbReference>
<dbReference type="PROSITE" id="PS50043">
    <property type="entry name" value="HTH_LUXR_2"/>
    <property type="match status" value="1"/>
</dbReference>